<feature type="domain" description="TonB-dependent receptor plug" evidence="16">
    <location>
        <begin position="67"/>
        <end position="175"/>
    </location>
</feature>
<dbReference type="InterPro" id="IPR036942">
    <property type="entry name" value="Beta-barrel_TonB_sf"/>
</dbReference>
<keyword evidence="18" id="KW-1185">Reference proteome</keyword>
<comment type="subcellular location">
    <subcellularLocation>
        <location evidence="1 11">Cell outer membrane</location>
        <topology evidence="1 11">Multi-pass membrane protein</topology>
    </subcellularLocation>
</comment>
<keyword evidence="5 11" id="KW-0812">Transmembrane</keyword>
<dbReference type="PANTHER" id="PTHR32552">
    <property type="entry name" value="FERRICHROME IRON RECEPTOR-RELATED"/>
    <property type="match status" value="1"/>
</dbReference>
<evidence type="ECO:0000256" key="10">
    <source>
        <dbReference type="ARBA" id="ARBA00023237"/>
    </source>
</evidence>
<evidence type="ECO:0000256" key="3">
    <source>
        <dbReference type="ARBA" id="ARBA00022452"/>
    </source>
</evidence>
<evidence type="ECO:0000313" key="18">
    <source>
        <dbReference type="Proteomes" id="UP000052268"/>
    </source>
</evidence>
<evidence type="ECO:0000259" key="15">
    <source>
        <dbReference type="Pfam" id="PF00593"/>
    </source>
</evidence>
<evidence type="ECO:0000256" key="14">
    <source>
        <dbReference type="SAM" id="SignalP"/>
    </source>
</evidence>
<evidence type="ECO:0000256" key="2">
    <source>
        <dbReference type="ARBA" id="ARBA00022448"/>
    </source>
</evidence>
<evidence type="ECO:0000256" key="13">
    <source>
        <dbReference type="SAM" id="MobiDB-lite"/>
    </source>
</evidence>
<dbReference type="InterPro" id="IPR000531">
    <property type="entry name" value="Beta-barrel_TonB"/>
</dbReference>
<evidence type="ECO:0000256" key="9">
    <source>
        <dbReference type="ARBA" id="ARBA00023136"/>
    </source>
</evidence>
<evidence type="ECO:0000259" key="16">
    <source>
        <dbReference type="Pfam" id="PF07715"/>
    </source>
</evidence>
<evidence type="ECO:0000256" key="6">
    <source>
        <dbReference type="ARBA" id="ARBA00023004"/>
    </source>
</evidence>
<gene>
    <name evidence="17" type="ORF">V474_06970</name>
</gene>
<evidence type="ECO:0000256" key="11">
    <source>
        <dbReference type="PROSITE-ProRule" id="PRU01360"/>
    </source>
</evidence>
<name>A0A0J7XFT5_9SPHN</name>
<dbReference type="InterPro" id="IPR012910">
    <property type="entry name" value="Plug_dom"/>
</dbReference>
<keyword evidence="4" id="KW-0410">Iron transport</keyword>
<accession>A0A0J7XFT5</accession>
<dbReference type="Gene3D" id="2.40.170.20">
    <property type="entry name" value="TonB-dependent receptor, beta-barrel domain"/>
    <property type="match status" value="1"/>
</dbReference>
<dbReference type="Pfam" id="PF00593">
    <property type="entry name" value="TonB_dep_Rec_b-barrel"/>
    <property type="match status" value="1"/>
</dbReference>
<proteinExistence type="inferred from homology"/>
<dbReference type="PATRIC" id="fig|1114963.3.peg.5047"/>
<keyword evidence="2 11" id="KW-0813">Transport</keyword>
<evidence type="ECO:0000256" key="8">
    <source>
        <dbReference type="ARBA" id="ARBA00023077"/>
    </source>
</evidence>
<comment type="similarity">
    <text evidence="11 12">Belongs to the TonB-dependent receptor family.</text>
</comment>
<feature type="region of interest" description="Disordered" evidence="13">
    <location>
        <begin position="785"/>
        <end position="805"/>
    </location>
</feature>
<dbReference type="GO" id="GO:0006826">
    <property type="term" value="P:iron ion transport"/>
    <property type="evidence" value="ECO:0007669"/>
    <property type="project" value="UniProtKB-KW"/>
</dbReference>
<evidence type="ECO:0000256" key="5">
    <source>
        <dbReference type="ARBA" id="ARBA00022692"/>
    </source>
</evidence>
<feature type="signal peptide" evidence="14">
    <location>
        <begin position="1"/>
        <end position="39"/>
    </location>
</feature>
<dbReference type="PANTHER" id="PTHR32552:SF81">
    <property type="entry name" value="TONB-DEPENDENT OUTER MEMBRANE RECEPTOR"/>
    <property type="match status" value="1"/>
</dbReference>
<dbReference type="Proteomes" id="UP000052268">
    <property type="component" value="Unassembled WGS sequence"/>
</dbReference>
<keyword evidence="3 11" id="KW-1134">Transmembrane beta strand</keyword>
<dbReference type="AlphaFoldDB" id="A0A0J7XFT5"/>
<evidence type="ECO:0000256" key="12">
    <source>
        <dbReference type="RuleBase" id="RU003357"/>
    </source>
</evidence>
<feature type="compositionally biased region" description="Gly residues" evidence="13">
    <location>
        <begin position="789"/>
        <end position="800"/>
    </location>
</feature>
<evidence type="ECO:0000256" key="4">
    <source>
        <dbReference type="ARBA" id="ARBA00022496"/>
    </source>
</evidence>
<dbReference type="GO" id="GO:0009279">
    <property type="term" value="C:cell outer membrane"/>
    <property type="evidence" value="ECO:0007669"/>
    <property type="project" value="UniProtKB-SubCell"/>
</dbReference>
<feature type="domain" description="TonB-dependent receptor-like beta-barrel" evidence="15">
    <location>
        <begin position="340"/>
        <end position="774"/>
    </location>
</feature>
<comment type="caution">
    <text evidence="17">The sequence shown here is derived from an EMBL/GenBank/DDBJ whole genome shotgun (WGS) entry which is preliminary data.</text>
</comment>
<evidence type="ECO:0000256" key="1">
    <source>
        <dbReference type="ARBA" id="ARBA00004571"/>
    </source>
</evidence>
<sequence>MEVTGRKRMKDLKKFDRACLAAGLLTSASTLGLSGGAMAQEAAPQAAQPAGGLEEIVVTARKRTESLQDIPVAVTAYSPAQIARQDISNIERIAASTPNLTVGRATTGSGAQISLRGIGTPASALGIESSTAIIVDGIYYASGRILNEGFFDLARIEVLKGPQALFFGKNATAGVISITTADPGSSFEASTRVGYEIRAKRPYIEQMISTPITDTLGIRVALRGSKMFGGYTRNYATAQPFTVTDQVGGPVQNLVAAPGDRTGPKEGELVGRVTLKWEPTDNITNTFKVSANQSTTNDGAWNNIVFSCANGFSTLQPTVRCKRDWKYYHNEMPKEIAANFPFARDDGELYTKYRSFQATNNLEWKLGDVTLTSATNFQHQNNRWLTDSDYQQRATQIYVGSREKWTAFSEELRAQTNLDGPLNMMVGVLYQKTKLQSDQYVYSGNVRVSTQRPEWEYVAFGKDSYTKGETISPFAQVTWKVIPEIELGGGIRYTHETKDSFFVHPVNRPGQINRLNDPIYADQTFTNWSPELTASYKPVPNVNIYGGFKTGYKSGGFSNQSSYTQASAPGDLAFGPERAKGFEGGVKTTLLNNQLRFDVAIYSYKYTDLQVDFFEAQTFRYVTTNAGSARTKGIEVSTEFAPHSMPGLILRGAINYNKARYLEFTAPCVTGQTPAQGCNTTAASPYGGLFVQDLSGKPTANAPRWTGAVGASYEMDVSQGMSFALSADARYSGSYNASPFANPLATQPKYVNLDASLTLKSNAGWDLAVIGKNLTNQFVISGALDSPGTGRGTGTDGGVLGDQRGYANTPRTVQLQVTYHY</sequence>
<organism evidence="17 18">
    <name type="scientific">Novosphingobium barchaimii LL02</name>
    <dbReference type="NCBI Taxonomy" id="1114963"/>
    <lineage>
        <taxon>Bacteria</taxon>
        <taxon>Pseudomonadati</taxon>
        <taxon>Pseudomonadota</taxon>
        <taxon>Alphaproteobacteria</taxon>
        <taxon>Sphingomonadales</taxon>
        <taxon>Sphingomonadaceae</taxon>
        <taxon>Novosphingobium</taxon>
    </lineage>
</organism>
<keyword evidence="6" id="KW-0408">Iron</keyword>
<dbReference type="SUPFAM" id="SSF56935">
    <property type="entry name" value="Porins"/>
    <property type="match status" value="1"/>
</dbReference>
<keyword evidence="8 12" id="KW-0798">TonB box</keyword>
<feature type="chain" id="PRO_5005291348" evidence="14">
    <location>
        <begin position="40"/>
        <end position="821"/>
    </location>
</feature>
<dbReference type="Pfam" id="PF07715">
    <property type="entry name" value="Plug"/>
    <property type="match status" value="1"/>
</dbReference>
<protein>
    <submittedName>
        <fullName evidence="17">Ligand-gated channel</fullName>
    </submittedName>
</protein>
<keyword evidence="7" id="KW-0406">Ion transport</keyword>
<dbReference type="EMBL" id="JACU01000018">
    <property type="protein sequence ID" value="KMS50549.1"/>
    <property type="molecule type" value="Genomic_DNA"/>
</dbReference>
<evidence type="ECO:0000256" key="7">
    <source>
        <dbReference type="ARBA" id="ARBA00023065"/>
    </source>
</evidence>
<keyword evidence="14" id="KW-0732">Signal</keyword>
<dbReference type="PROSITE" id="PS52016">
    <property type="entry name" value="TONB_DEPENDENT_REC_3"/>
    <property type="match status" value="1"/>
</dbReference>
<keyword evidence="10 11" id="KW-0998">Cell outer membrane</keyword>
<reference evidence="17 18" key="1">
    <citation type="journal article" date="2015" name="G3 (Bethesda)">
        <title>Insights into Ongoing Evolution of the Hexachlorocyclohexane Catabolic Pathway from Comparative Genomics of Ten Sphingomonadaceae Strains.</title>
        <authorList>
            <person name="Pearce S.L."/>
            <person name="Oakeshott J.G."/>
            <person name="Pandey G."/>
        </authorList>
    </citation>
    <scope>NUCLEOTIDE SEQUENCE [LARGE SCALE GENOMIC DNA]</scope>
    <source>
        <strain evidence="17 18">LL02</strain>
    </source>
</reference>
<evidence type="ECO:0000313" key="17">
    <source>
        <dbReference type="EMBL" id="KMS50549.1"/>
    </source>
</evidence>
<keyword evidence="9 11" id="KW-0472">Membrane</keyword>
<dbReference type="InterPro" id="IPR039426">
    <property type="entry name" value="TonB-dep_rcpt-like"/>
</dbReference>